<reference evidence="19" key="1">
    <citation type="submission" date="2016-10" db="EMBL/GenBank/DDBJ databases">
        <authorList>
            <person name="Varghese N."/>
            <person name="Submissions S."/>
        </authorList>
    </citation>
    <scope>NUCLEOTIDE SEQUENCE [LARGE SCALE GENOMIC DNA]</scope>
    <source>
        <strain evidence="19">DSM 24536</strain>
    </source>
</reference>
<dbReference type="GO" id="GO:0046933">
    <property type="term" value="F:proton-transporting ATP synthase activity, rotational mechanism"/>
    <property type="evidence" value="ECO:0007669"/>
    <property type="project" value="UniProtKB-UniRule"/>
</dbReference>
<evidence type="ECO:0000256" key="7">
    <source>
        <dbReference type="ARBA" id="ARBA00022989"/>
    </source>
</evidence>
<evidence type="ECO:0000256" key="4">
    <source>
        <dbReference type="ARBA" id="ARBA00022547"/>
    </source>
</evidence>
<evidence type="ECO:0000313" key="18">
    <source>
        <dbReference type="EMBL" id="SDM55371.1"/>
    </source>
</evidence>
<evidence type="ECO:0000256" key="2">
    <source>
        <dbReference type="ARBA" id="ARBA00022448"/>
    </source>
</evidence>
<dbReference type="CDD" id="cd06503">
    <property type="entry name" value="ATP-synt_Fo_b"/>
    <property type="match status" value="1"/>
</dbReference>
<dbReference type="RefSeq" id="WP_090704996.1">
    <property type="nucleotide sequence ID" value="NZ_FNHH01000015.1"/>
</dbReference>
<feature type="coiled-coil region" evidence="17">
    <location>
        <begin position="40"/>
        <end position="95"/>
    </location>
</feature>
<keyword evidence="7 15" id="KW-1133">Transmembrane helix</keyword>
<comment type="subunit">
    <text evidence="13">F-type ATPases have 2 components, F(1) - the catalytic core - and F(0) - the membrane proton channel. F(1) has five subunits: alpha(3), beta(3), gamma(1), delta(1), epsilon(1). F(0) has four main subunits: a(1), b(2) and c(10-14). The alpha and beta chains form an alternating ring which encloses part of the gamma chain. F(1) is attached to F(0) by a central stalk formed by the gamma and epsilon chains, while a peripheral stalk is formed by the delta and b chains.</text>
</comment>
<dbReference type="STRING" id="990371.SAMN05421813_11563"/>
<dbReference type="Proteomes" id="UP000199226">
    <property type="component" value="Unassembled WGS sequence"/>
</dbReference>
<keyword evidence="9 15" id="KW-0472">Membrane</keyword>
<gene>
    <name evidence="15" type="primary">atpF</name>
    <name evidence="18" type="ORF">SAMN05421813_11563</name>
</gene>
<evidence type="ECO:0000256" key="12">
    <source>
        <dbReference type="ARBA" id="ARBA00025614"/>
    </source>
</evidence>
<comment type="subcellular location">
    <subcellularLocation>
        <location evidence="15">Cell membrane</location>
        <topology evidence="15">Single-pass membrane protein</topology>
    </subcellularLocation>
    <subcellularLocation>
        <location evidence="14">Endomembrane system</location>
        <topology evidence="14">Single-pass membrane protein</topology>
    </subcellularLocation>
</comment>
<dbReference type="Pfam" id="PF00430">
    <property type="entry name" value="ATP-synt_B"/>
    <property type="match status" value="1"/>
</dbReference>
<evidence type="ECO:0000256" key="15">
    <source>
        <dbReference type="HAMAP-Rule" id="MF_01398"/>
    </source>
</evidence>
<dbReference type="InterPro" id="IPR050059">
    <property type="entry name" value="ATP_synthase_B_chain"/>
</dbReference>
<dbReference type="GO" id="GO:0045259">
    <property type="term" value="C:proton-transporting ATP synthase complex"/>
    <property type="evidence" value="ECO:0007669"/>
    <property type="project" value="UniProtKB-KW"/>
</dbReference>
<evidence type="ECO:0000256" key="6">
    <source>
        <dbReference type="ARBA" id="ARBA00022781"/>
    </source>
</evidence>
<name>A0A1G9U607_9SPHI</name>
<dbReference type="AlphaFoldDB" id="A0A1G9U607"/>
<dbReference type="OrthoDB" id="9795289at2"/>
<dbReference type="GO" id="GO:0046961">
    <property type="term" value="F:proton-transporting ATPase activity, rotational mechanism"/>
    <property type="evidence" value="ECO:0007669"/>
    <property type="project" value="TreeGrafter"/>
</dbReference>
<dbReference type="GO" id="GO:0012505">
    <property type="term" value="C:endomembrane system"/>
    <property type="evidence" value="ECO:0007669"/>
    <property type="project" value="UniProtKB-SubCell"/>
</dbReference>
<evidence type="ECO:0000256" key="11">
    <source>
        <dbReference type="ARBA" id="ARBA00025198"/>
    </source>
</evidence>
<accession>A0A1G9U607</accession>
<evidence type="ECO:0000256" key="3">
    <source>
        <dbReference type="ARBA" id="ARBA00022475"/>
    </source>
</evidence>
<keyword evidence="3 15" id="KW-1003">Cell membrane</keyword>
<sequence length="170" mass="19188">MILLALNPLVSPDPGLFIWSTVTFLILFFLLSKFAWKPIVKALDERERSIEDALAKAEMAKAEMAKLISENEDLLKEARLERDSILKEAKEIKDQIVNDAKDQAKSEGAKLIEKAKIEITNQKLAAMAEIKNQVSSLSIEIAEKVLRKQFEDQGKQQALVNDLLKEVKLN</sequence>
<evidence type="ECO:0000256" key="9">
    <source>
        <dbReference type="ARBA" id="ARBA00023136"/>
    </source>
</evidence>
<evidence type="ECO:0000256" key="14">
    <source>
        <dbReference type="ARBA" id="ARBA00037847"/>
    </source>
</evidence>
<comment type="subunit">
    <text evidence="15">F-type ATPases have 2 components, F(1) - the catalytic core - and F(0) - the membrane proton channel. F(1) has five subunits: alpha(3), beta(3), gamma(1), delta(1), epsilon(1). F(0) has three main subunits: a(1), b(2) and c(10-14). The alpha and beta chains form an alternating ring which encloses part of the gamma chain. F(1) is attached to F(0) by a central stalk formed by the gamma and epsilon chains, while a peripheral stalk is formed by the delta and b chains.</text>
</comment>
<keyword evidence="19" id="KW-1185">Reference proteome</keyword>
<dbReference type="InterPro" id="IPR005864">
    <property type="entry name" value="ATP_synth_F0_bsu_bac"/>
</dbReference>
<evidence type="ECO:0000313" key="19">
    <source>
        <dbReference type="Proteomes" id="UP000199226"/>
    </source>
</evidence>
<dbReference type="NCBIfam" id="TIGR01144">
    <property type="entry name" value="ATP_synt_b"/>
    <property type="match status" value="1"/>
</dbReference>
<dbReference type="Gene3D" id="1.20.5.620">
    <property type="entry name" value="F1F0 ATP synthase subunit B, membrane domain"/>
    <property type="match status" value="1"/>
</dbReference>
<comment type="similarity">
    <text evidence="1 15 16">Belongs to the ATPase B chain family.</text>
</comment>
<dbReference type="InterPro" id="IPR028987">
    <property type="entry name" value="ATP_synth_B-like_membr_sf"/>
</dbReference>
<keyword evidence="4 15" id="KW-0138">CF(0)</keyword>
<keyword evidence="8 15" id="KW-0406">Ion transport</keyword>
<proteinExistence type="inferred from homology"/>
<dbReference type="NCBIfam" id="NF011041">
    <property type="entry name" value="PRK14471.1"/>
    <property type="match status" value="1"/>
</dbReference>
<comment type="function">
    <text evidence="11 15">F(1)F(0) ATP synthase produces ATP from ADP in the presence of a proton or sodium gradient. F-type ATPases consist of two structural domains, F(1) containing the extramembraneous catalytic core and F(0) containing the membrane proton channel, linked together by a central stalk and a peripheral stalk. During catalysis, ATP synthesis in the catalytic domain of F(1) is coupled via a rotary mechanism of the central stalk subunits to proton translocation.</text>
</comment>
<evidence type="ECO:0000256" key="1">
    <source>
        <dbReference type="ARBA" id="ARBA00005513"/>
    </source>
</evidence>
<evidence type="ECO:0000256" key="17">
    <source>
        <dbReference type="SAM" id="Coils"/>
    </source>
</evidence>
<evidence type="ECO:0000256" key="10">
    <source>
        <dbReference type="ARBA" id="ARBA00023310"/>
    </source>
</evidence>
<organism evidence="18 19">
    <name type="scientific">Daejeonella rubra</name>
    <dbReference type="NCBI Taxonomy" id="990371"/>
    <lineage>
        <taxon>Bacteria</taxon>
        <taxon>Pseudomonadati</taxon>
        <taxon>Bacteroidota</taxon>
        <taxon>Sphingobacteriia</taxon>
        <taxon>Sphingobacteriales</taxon>
        <taxon>Sphingobacteriaceae</taxon>
        <taxon>Daejeonella</taxon>
    </lineage>
</organism>
<comment type="function">
    <text evidence="12">Component of the F(0) channel, it forms part of the peripheral stalk, linking F(1) to F(0). The b'-subunit is a diverged and duplicated form of b found in plants and photosynthetic bacteria.</text>
</comment>
<dbReference type="PANTHER" id="PTHR33445:SF1">
    <property type="entry name" value="ATP SYNTHASE SUBUNIT B"/>
    <property type="match status" value="1"/>
</dbReference>
<dbReference type="InterPro" id="IPR002146">
    <property type="entry name" value="ATP_synth_b/b'su_bac/chlpt"/>
</dbReference>
<keyword evidence="6 15" id="KW-0375">Hydrogen ion transport</keyword>
<feature type="transmembrane region" description="Helical" evidence="15">
    <location>
        <begin position="16"/>
        <end position="36"/>
    </location>
</feature>
<protein>
    <recommendedName>
        <fullName evidence="15">ATP synthase subunit b</fullName>
    </recommendedName>
    <alternativeName>
        <fullName evidence="15">ATP synthase F(0) sector subunit b</fullName>
    </alternativeName>
    <alternativeName>
        <fullName evidence="15">ATPase subunit I</fullName>
    </alternativeName>
    <alternativeName>
        <fullName evidence="15">F-type ATPase subunit b</fullName>
        <shortName evidence="15">F-ATPase subunit b</shortName>
    </alternativeName>
</protein>
<keyword evidence="5 15" id="KW-0812">Transmembrane</keyword>
<evidence type="ECO:0000256" key="16">
    <source>
        <dbReference type="RuleBase" id="RU003848"/>
    </source>
</evidence>
<dbReference type="PANTHER" id="PTHR33445">
    <property type="entry name" value="ATP SYNTHASE SUBUNIT B', CHLOROPLASTIC"/>
    <property type="match status" value="1"/>
</dbReference>
<dbReference type="HAMAP" id="MF_01398">
    <property type="entry name" value="ATP_synth_b_bprime"/>
    <property type="match status" value="1"/>
</dbReference>
<evidence type="ECO:0000256" key="8">
    <source>
        <dbReference type="ARBA" id="ARBA00023065"/>
    </source>
</evidence>
<keyword evidence="17" id="KW-0175">Coiled coil</keyword>
<evidence type="ECO:0000256" key="13">
    <source>
        <dbReference type="ARBA" id="ARBA00026054"/>
    </source>
</evidence>
<dbReference type="EMBL" id="FNHH01000015">
    <property type="protein sequence ID" value="SDM55371.1"/>
    <property type="molecule type" value="Genomic_DNA"/>
</dbReference>
<evidence type="ECO:0000256" key="5">
    <source>
        <dbReference type="ARBA" id="ARBA00022692"/>
    </source>
</evidence>
<keyword evidence="10 15" id="KW-0066">ATP synthesis</keyword>
<dbReference type="SUPFAM" id="SSF81573">
    <property type="entry name" value="F1F0 ATP synthase subunit B, membrane domain"/>
    <property type="match status" value="1"/>
</dbReference>
<keyword evidence="2 15" id="KW-0813">Transport</keyword>
<dbReference type="GO" id="GO:0005886">
    <property type="term" value="C:plasma membrane"/>
    <property type="evidence" value="ECO:0007669"/>
    <property type="project" value="UniProtKB-SubCell"/>
</dbReference>